<dbReference type="FunFam" id="3.40.50.300:FF:000640">
    <property type="entry name" value="MoxR family ATPase"/>
    <property type="match status" value="1"/>
</dbReference>
<dbReference type="STRING" id="537013.CLOSTMETH_01583"/>
<dbReference type="Gene3D" id="1.10.8.80">
    <property type="entry name" value="Magnesium chelatase subunit I, C-Terminal domain"/>
    <property type="match status" value="1"/>
</dbReference>
<keyword evidence="7" id="KW-1185">Reference proteome</keyword>
<protein>
    <submittedName>
        <fullName evidence="6">ATPase family associated with various cellular activities (AAA)</fullName>
    </submittedName>
</protein>
<proteinExistence type="inferred from homology"/>
<dbReference type="PANTHER" id="PTHR42759:SF5">
    <property type="entry name" value="METHANOL DEHYDROGENASE REGULATOR"/>
    <property type="match status" value="1"/>
</dbReference>
<comment type="caution">
    <text evidence="6">The sequence shown here is derived from an EMBL/GenBank/DDBJ whole genome shotgun (WGS) entry which is preliminary data.</text>
</comment>
<dbReference type="InterPro" id="IPR050764">
    <property type="entry name" value="CbbQ/NirQ/NorQ/GpvN"/>
</dbReference>
<evidence type="ECO:0000256" key="2">
    <source>
        <dbReference type="ARBA" id="ARBA00022840"/>
    </source>
</evidence>
<evidence type="ECO:0000256" key="3">
    <source>
        <dbReference type="ARBA" id="ARBA00061607"/>
    </source>
</evidence>
<dbReference type="Pfam" id="PF17863">
    <property type="entry name" value="AAA_lid_2"/>
    <property type="match status" value="1"/>
</dbReference>
<dbReference type="AlphaFoldDB" id="C0ECL2"/>
<dbReference type="Proteomes" id="UP000003340">
    <property type="component" value="Unassembled WGS sequence"/>
</dbReference>
<evidence type="ECO:0000313" key="7">
    <source>
        <dbReference type="Proteomes" id="UP000003340"/>
    </source>
</evidence>
<keyword evidence="2" id="KW-0067">ATP-binding</keyword>
<keyword evidence="1" id="KW-0547">Nucleotide-binding</keyword>
<dbReference type="InterPro" id="IPR027417">
    <property type="entry name" value="P-loop_NTPase"/>
</dbReference>
<dbReference type="CDD" id="cd00009">
    <property type="entry name" value="AAA"/>
    <property type="match status" value="1"/>
</dbReference>
<dbReference type="InterPro" id="IPR011703">
    <property type="entry name" value="ATPase_AAA-3"/>
</dbReference>
<gene>
    <name evidence="6" type="ORF">CLOSTMETH_01583</name>
</gene>
<evidence type="ECO:0000256" key="1">
    <source>
        <dbReference type="ARBA" id="ARBA00022741"/>
    </source>
</evidence>
<dbReference type="PANTHER" id="PTHR42759">
    <property type="entry name" value="MOXR FAMILY PROTEIN"/>
    <property type="match status" value="1"/>
</dbReference>
<organism evidence="6 7">
    <name type="scientific">[Clostridium] methylpentosum DSM 5476</name>
    <dbReference type="NCBI Taxonomy" id="537013"/>
    <lineage>
        <taxon>Bacteria</taxon>
        <taxon>Bacillati</taxon>
        <taxon>Bacillota</taxon>
        <taxon>Clostridia</taxon>
        <taxon>Eubacteriales</taxon>
        <taxon>Oscillospiraceae</taxon>
        <taxon>Oscillospiraceae incertae sedis</taxon>
    </lineage>
</organism>
<evidence type="ECO:0000259" key="4">
    <source>
        <dbReference type="Pfam" id="PF07726"/>
    </source>
</evidence>
<evidence type="ECO:0000313" key="6">
    <source>
        <dbReference type="EMBL" id="EEG30828.1"/>
    </source>
</evidence>
<sequence length="314" mass="34808">MEQKVQLLTKIVDNVEKVIVGKREEIEMVLVALMCGSHVLIEDIPGTGKTSLVSALSRSIACEFSRIQFTPDILPSDITGFSVYNQKNASFEYRPGAVMSNLVLADEINRTSPKTQSSLLEVMEEKQVTVDGHTLPMANPFMVIATQNPIEYLGTFPLPEAQLDRFFIRISLGYPTAVQECEMLSRFQGRSPIETLQPVATGEQIIEIQQEVEQVFVSDLIIGYIVMIVSATRKNPLILLGASPRSSIALLKAAKAWAFYNGREYVLPDDVQKMAPYVLSHRIKLKQEAIGDNLSAVEVVQGIVAQVKVPRSEQ</sequence>
<reference evidence="6 7" key="2">
    <citation type="submission" date="2009-02" db="EMBL/GenBank/DDBJ databases">
        <title>Draft genome sequence of Clostridium methylpentosum (DSM 5476).</title>
        <authorList>
            <person name="Sudarsanam P."/>
            <person name="Ley R."/>
            <person name="Guruge J."/>
            <person name="Turnbaugh P.J."/>
            <person name="Mahowald M."/>
            <person name="Liep D."/>
            <person name="Gordon J."/>
        </authorList>
    </citation>
    <scope>NUCLEOTIDE SEQUENCE [LARGE SCALE GENOMIC DNA]</scope>
    <source>
        <strain evidence="6 7">DSM 5476</strain>
    </source>
</reference>
<accession>C0ECL2</accession>
<dbReference type="HOGENOM" id="CLU_034716_2_0_9"/>
<evidence type="ECO:0000259" key="5">
    <source>
        <dbReference type="Pfam" id="PF17863"/>
    </source>
</evidence>
<feature type="domain" description="ATPase AAA-3" evidence="4">
    <location>
        <begin position="38"/>
        <end position="167"/>
    </location>
</feature>
<comment type="similarity">
    <text evidence="3">Belongs to the MoxR family.</text>
</comment>
<dbReference type="eggNOG" id="COG0714">
    <property type="taxonomic scope" value="Bacteria"/>
</dbReference>
<dbReference type="Pfam" id="PF07726">
    <property type="entry name" value="AAA_3"/>
    <property type="match status" value="1"/>
</dbReference>
<reference evidence="6 7" key="1">
    <citation type="submission" date="2009-01" db="EMBL/GenBank/DDBJ databases">
        <authorList>
            <person name="Fulton L."/>
            <person name="Clifton S."/>
            <person name="Fulton B."/>
            <person name="Xu J."/>
            <person name="Minx P."/>
            <person name="Pepin K.H."/>
            <person name="Johnson M."/>
            <person name="Bhonagiri V."/>
            <person name="Nash W.E."/>
            <person name="Mardis E.R."/>
            <person name="Wilson R.K."/>
        </authorList>
    </citation>
    <scope>NUCLEOTIDE SEQUENCE [LARGE SCALE GENOMIC DNA]</scope>
    <source>
        <strain evidence="6 7">DSM 5476</strain>
    </source>
</reference>
<dbReference type="GO" id="GO:0016887">
    <property type="term" value="F:ATP hydrolysis activity"/>
    <property type="evidence" value="ECO:0007669"/>
    <property type="project" value="InterPro"/>
</dbReference>
<dbReference type="Gene3D" id="3.40.50.300">
    <property type="entry name" value="P-loop containing nucleotide triphosphate hydrolases"/>
    <property type="match status" value="1"/>
</dbReference>
<dbReference type="PIRSF" id="PIRSF002849">
    <property type="entry name" value="AAA_ATPase_chaperone_MoxR_prd"/>
    <property type="match status" value="1"/>
</dbReference>
<dbReference type="EMBL" id="ACEC01000052">
    <property type="protein sequence ID" value="EEG30828.1"/>
    <property type="molecule type" value="Genomic_DNA"/>
</dbReference>
<feature type="domain" description="ChlI/MoxR AAA lid" evidence="5">
    <location>
        <begin position="231"/>
        <end position="301"/>
    </location>
</feature>
<dbReference type="SUPFAM" id="SSF52540">
    <property type="entry name" value="P-loop containing nucleoside triphosphate hydrolases"/>
    <property type="match status" value="1"/>
</dbReference>
<dbReference type="GO" id="GO:0005524">
    <property type="term" value="F:ATP binding"/>
    <property type="evidence" value="ECO:0007669"/>
    <property type="project" value="UniProtKB-KW"/>
</dbReference>
<name>C0ECL2_9FIRM</name>
<dbReference type="InterPro" id="IPR041628">
    <property type="entry name" value="ChlI/MoxR_AAA_lid"/>
</dbReference>